<evidence type="ECO:0000256" key="1">
    <source>
        <dbReference type="SAM" id="MobiDB-lite"/>
    </source>
</evidence>
<dbReference type="AlphaFoldDB" id="A0AAW5P6U3"/>
<comment type="caution">
    <text evidence="2">The sequence shown here is derived from an EMBL/GenBank/DDBJ whole genome shotgun (WGS) entry which is preliminary data.</text>
</comment>
<proteinExistence type="predicted"/>
<evidence type="ECO:0000313" key="2">
    <source>
        <dbReference type="EMBL" id="MCS4157648.1"/>
    </source>
</evidence>
<accession>A0AAW5P6U3</accession>
<evidence type="ECO:0000313" key="3">
    <source>
        <dbReference type="Proteomes" id="UP001155110"/>
    </source>
</evidence>
<name>A0AAW5P6U3_9BACT</name>
<organism evidence="2 3">
    <name type="scientific">Salinibacter ruber</name>
    <dbReference type="NCBI Taxonomy" id="146919"/>
    <lineage>
        <taxon>Bacteria</taxon>
        <taxon>Pseudomonadati</taxon>
        <taxon>Rhodothermota</taxon>
        <taxon>Rhodothermia</taxon>
        <taxon>Rhodothermales</taxon>
        <taxon>Salinibacteraceae</taxon>
        <taxon>Salinibacter</taxon>
    </lineage>
</organism>
<gene>
    <name evidence="2" type="ORF">GGP99_001612</name>
</gene>
<reference evidence="2" key="1">
    <citation type="submission" date="2022-08" db="EMBL/GenBank/DDBJ databases">
        <title>Genomic Encyclopedia of Type Strains, Phase V (KMG-V): Genome sequencing to study the core and pangenomes of soil and plant-associated prokaryotes.</title>
        <authorList>
            <person name="Whitman W."/>
        </authorList>
    </citation>
    <scope>NUCLEOTIDE SEQUENCE</scope>
    <source>
        <strain evidence="2">SP3002</strain>
    </source>
</reference>
<feature type="region of interest" description="Disordered" evidence="1">
    <location>
        <begin position="235"/>
        <end position="255"/>
    </location>
</feature>
<sequence length="255" mass="28531">MPFAGVTRAVKNLFDSPANEIDAAATRDDAERAAAEAPDTSVSDQLAKRLFSAVESGRGGKSGTQAHIDIYRSVVQQRGGKEVPRSERVTQNGTPLQEYRFIITNTSFKNAERFSVRSTFGDAPEIAHSFGEKPKIWGFNGILRSGTGETQWRKAMEMFYRQRLRPTKMMRNNEFVRFRIGDLSLRGYILNFSTTQSEKMDPAMARFQFSMYVRSFDIESASFRFTPASRELAADVPAAPEEEAEQSEIAGLQGT</sequence>
<dbReference type="Proteomes" id="UP001155110">
    <property type="component" value="Unassembled WGS sequence"/>
</dbReference>
<dbReference type="EMBL" id="JANTZM010000007">
    <property type="protein sequence ID" value="MCS4157648.1"/>
    <property type="molecule type" value="Genomic_DNA"/>
</dbReference>
<protein>
    <submittedName>
        <fullName evidence="2">Uncharacterized protein</fullName>
    </submittedName>
</protein>
<dbReference type="RefSeq" id="WP_259258147.1">
    <property type="nucleotide sequence ID" value="NZ_JANTZM010000007.1"/>
</dbReference>